<gene>
    <name evidence="2" type="ORF">KCU76_g4036</name>
</gene>
<evidence type="ECO:0000313" key="2">
    <source>
        <dbReference type="EMBL" id="KAG9696024.1"/>
    </source>
</evidence>
<dbReference type="Proteomes" id="UP000779574">
    <property type="component" value="Unassembled WGS sequence"/>
</dbReference>
<feature type="compositionally biased region" description="Polar residues" evidence="1">
    <location>
        <begin position="743"/>
        <end position="752"/>
    </location>
</feature>
<dbReference type="Pfam" id="PF07927">
    <property type="entry name" value="HicA_toxin"/>
    <property type="match status" value="1"/>
</dbReference>
<proteinExistence type="predicted"/>
<dbReference type="InterPro" id="IPR012933">
    <property type="entry name" value="HicA_mRNA_interferase"/>
</dbReference>
<dbReference type="PANTHER" id="PTHR40788:SF2">
    <property type="entry name" value="CLR5 DOMAIN-CONTAINING PROTEIN"/>
    <property type="match status" value="1"/>
</dbReference>
<dbReference type="GO" id="GO:0003729">
    <property type="term" value="F:mRNA binding"/>
    <property type="evidence" value="ECO:0007669"/>
    <property type="project" value="InterPro"/>
</dbReference>
<name>A0A9P8EPQ3_AURME</name>
<feature type="non-terminal residue" evidence="2">
    <location>
        <position position="1"/>
    </location>
</feature>
<feature type="region of interest" description="Disordered" evidence="1">
    <location>
        <begin position="741"/>
        <end position="786"/>
    </location>
</feature>
<protein>
    <submittedName>
        <fullName evidence="2">Uncharacterized protein</fullName>
    </submittedName>
</protein>
<reference evidence="2" key="1">
    <citation type="journal article" date="2021" name="J Fungi (Basel)">
        <title>Virulence traits and population genomics of the black yeast Aureobasidium melanogenum.</title>
        <authorList>
            <person name="Cernosa A."/>
            <person name="Sun X."/>
            <person name="Gostincar C."/>
            <person name="Fang C."/>
            <person name="Gunde-Cimerman N."/>
            <person name="Song Z."/>
        </authorList>
    </citation>
    <scope>NUCLEOTIDE SEQUENCE</scope>
    <source>
        <strain evidence="2">EXF-9911</strain>
    </source>
</reference>
<dbReference type="EMBL" id="JAHFXF010000114">
    <property type="protein sequence ID" value="KAG9696024.1"/>
    <property type="molecule type" value="Genomic_DNA"/>
</dbReference>
<accession>A0A9P8EPQ3</accession>
<comment type="caution">
    <text evidence="2">The sequence shown here is derived from an EMBL/GenBank/DDBJ whole genome shotgun (WGS) entry which is preliminary data.</text>
</comment>
<feature type="compositionally biased region" description="Pro residues" evidence="1">
    <location>
        <begin position="767"/>
        <end position="784"/>
    </location>
</feature>
<evidence type="ECO:0000313" key="3">
    <source>
        <dbReference type="Proteomes" id="UP000779574"/>
    </source>
</evidence>
<dbReference type="PANTHER" id="PTHR40788">
    <property type="entry name" value="CLR5 DOMAIN-CONTAINING PROTEIN-RELATED"/>
    <property type="match status" value="1"/>
</dbReference>
<dbReference type="AlphaFoldDB" id="A0A9P8EPQ3"/>
<organism evidence="2 3">
    <name type="scientific">Aureobasidium melanogenum</name>
    <name type="common">Aureobasidium pullulans var. melanogenum</name>
    <dbReference type="NCBI Taxonomy" id="46634"/>
    <lineage>
        <taxon>Eukaryota</taxon>
        <taxon>Fungi</taxon>
        <taxon>Dikarya</taxon>
        <taxon>Ascomycota</taxon>
        <taxon>Pezizomycotina</taxon>
        <taxon>Dothideomycetes</taxon>
        <taxon>Dothideomycetidae</taxon>
        <taxon>Dothideales</taxon>
        <taxon>Saccotheciaceae</taxon>
        <taxon>Aureobasidium</taxon>
    </lineage>
</organism>
<evidence type="ECO:0000256" key="1">
    <source>
        <dbReference type="SAM" id="MobiDB-lite"/>
    </source>
</evidence>
<reference evidence="2" key="2">
    <citation type="submission" date="2021-08" db="EMBL/GenBank/DDBJ databases">
        <authorList>
            <person name="Gostincar C."/>
            <person name="Sun X."/>
            <person name="Song Z."/>
            <person name="Gunde-Cimerman N."/>
        </authorList>
    </citation>
    <scope>NUCLEOTIDE SEQUENCE</scope>
    <source>
        <strain evidence="2">EXF-9911</strain>
    </source>
</reference>
<sequence length="903" mass="104603">MQKFDFETSPSRDLWKEILEKHRENKEKGDDELWAIRHSLMRSKPPAIILPDPGWKKVKPAVGQVFDVDNPPELPFAACQCKICCAQYFPATVHVTDQEAHRLVSSLVLDARQDLTFLRQILTDHADFIVTRWKKKSRDKRSVFLSENVDVFDKKFAAIHLLHMRSSPENCDFNSELMRTLHGIDDPKMKEWLSQALHGSRLAKMISAYQDTWLLPYLDSDMLSEDPSLLLALLHHRTTHEPEDWILFDDMNADLAERFGIITQTFNPHCVVMEGPDLGKLVKWNAEQAHRYQIIGFTKAYTILQAQQRMMAFLRKCVTGLLDEANEPPVQQVHPKWDQLVSAGFSRIDPSSAWSTESARPFCTPPKFDPVEIHELAKSRHRVLKDHIELLQTDPAYVQYHARAYKNALFLETMKHGDKWPHIVDQVFLHPLIRECYWRQMLYECDNMERAWLASVETPSEATRALYNDAILMVQDLCVEMFAVFIKLSSVIYQRGFERNFKFTGSGRSHHLNRKFTSKDWFPHDILYWSISCMGHDKYRPFTMDPSLNFRIIDYICRTDPKEASRMDQDLVDELSDMAALNTISTNIQCLPSLNRKRTCKISDEEMGSRKNWIKKSNSAKGPAIGDATARNLDEFVTRHPWPKGLKNEQWLKQATASRTSLNRFWQAFRSQWAKQLGENGVWSSSIDEDLDMMRAHQSEEYRAEIAAERDDVRYQEYQRRMHEQSHSVTPAEMQTVWGDENQAPSLLQSSNKTRRQKKRENSGPSYQPPPPTALSPVSKPPAPLSLIPVKHDNMTIFHHMFPSCGEESQRSFSWQHFLSAMIDAGFSILQSQGSAITLKQDEERCEGVRTIVVHRPHPSPTINPIMLRSIAKRMAKWFGWKRELFTERGKERKEGDVHGSEA</sequence>